<comment type="caution">
    <text evidence="2">The sequence shown here is derived from an EMBL/GenBank/DDBJ whole genome shotgun (WGS) entry which is preliminary data.</text>
</comment>
<sequence length="158" mass="18054">MQQSEAIDELESTSHQSDAEETTEVVEGCGPFPGGPTDTFVLLSYEHHVAAALWGKPKHRGDLKCINHGRNITTWDMTWHPKKYQIHEIIKKSRLASLMTCSYDHTNSLLSLLLSRDGNRRPINFTCRLVKCQSLLIISFQHRIDRGTNRDKVTLRIL</sequence>
<dbReference type="Proteomes" id="UP001419268">
    <property type="component" value="Unassembled WGS sequence"/>
</dbReference>
<name>A0AAP0JUT1_9MAGN</name>
<dbReference type="AlphaFoldDB" id="A0AAP0JUT1"/>
<keyword evidence="3" id="KW-1185">Reference proteome</keyword>
<accession>A0AAP0JUT1</accession>
<evidence type="ECO:0000313" key="2">
    <source>
        <dbReference type="EMBL" id="KAK9140194.1"/>
    </source>
</evidence>
<reference evidence="2 3" key="1">
    <citation type="submission" date="2024-01" db="EMBL/GenBank/DDBJ databases">
        <title>Genome assemblies of Stephania.</title>
        <authorList>
            <person name="Yang L."/>
        </authorList>
    </citation>
    <scope>NUCLEOTIDE SEQUENCE [LARGE SCALE GENOMIC DNA]</scope>
    <source>
        <strain evidence="2">JXDWG</strain>
        <tissue evidence="2">Leaf</tissue>
    </source>
</reference>
<feature type="region of interest" description="Disordered" evidence="1">
    <location>
        <begin position="1"/>
        <end position="31"/>
    </location>
</feature>
<feature type="compositionally biased region" description="Acidic residues" evidence="1">
    <location>
        <begin position="1"/>
        <end position="11"/>
    </location>
</feature>
<protein>
    <submittedName>
        <fullName evidence="2">Uncharacterized protein</fullName>
    </submittedName>
</protein>
<organism evidence="2 3">
    <name type="scientific">Stephania cephalantha</name>
    <dbReference type="NCBI Taxonomy" id="152367"/>
    <lineage>
        <taxon>Eukaryota</taxon>
        <taxon>Viridiplantae</taxon>
        <taxon>Streptophyta</taxon>
        <taxon>Embryophyta</taxon>
        <taxon>Tracheophyta</taxon>
        <taxon>Spermatophyta</taxon>
        <taxon>Magnoliopsida</taxon>
        <taxon>Ranunculales</taxon>
        <taxon>Menispermaceae</taxon>
        <taxon>Menispermoideae</taxon>
        <taxon>Cissampelideae</taxon>
        <taxon>Stephania</taxon>
    </lineage>
</organism>
<evidence type="ECO:0000313" key="3">
    <source>
        <dbReference type="Proteomes" id="UP001419268"/>
    </source>
</evidence>
<evidence type="ECO:0000256" key="1">
    <source>
        <dbReference type="SAM" id="MobiDB-lite"/>
    </source>
</evidence>
<proteinExistence type="predicted"/>
<dbReference type="EMBL" id="JBBNAG010000004">
    <property type="protein sequence ID" value="KAK9140194.1"/>
    <property type="molecule type" value="Genomic_DNA"/>
</dbReference>
<gene>
    <name evidence="2" type="ORF">Scep_009875</name>
</gene>